<organism evidence="8 9">
    <name type="scientific">Umbra pygmaea</name>
    <name type="common">Eastern mudminnow</name>
    <dbReference type="NCBI Taxonomy" id="75934"/>
    <lineage>
        <taxon>Eukaryota</taxon>
        <taxon>Metazoa</taxon>
        <taxon>Chordata</taxon>
        <taxon>Craniata</taxon>
        <taxon>Vertebrata</taxon>
        <taxon>Euteleostomi</taxon>
        <taxon>Actinopterygii</taxon>
        <taxon>Neopterygii</taxon>
        <taxon>Teleostei</taxon>
        <taxon>Protacanthopterygii</taxon>
        <taxon>Esociformes</taxon>
        <taxon>Umbridae</taxon>
        <taxon>Umbra</taxon>
    </lineage>
</organism>
<evidence type="ECO:0000256" key="5">
    <source>
        <dbReference type="SAM" id="SignalP"/>
    </source>
</evidence>
<dbReference type="SMART" id="SM00241">
    <property type="entry name" value="ZP"/>
    <property type="match status" value="1"/>
</dbReference>
<evidence type="ECO:0000256" key="4">
    <source>
        <dbReference type="SAM" id="Phobius"/>
    </source>
</evidence>
<name>A0ABD0WW97_UMBPY</name>
<dbReference type="InterPro" id="IPR000742">
    <property type="entry name" value="EGF"/>
</dbReference>
<evidence type="ECO:0000313" key="9">
    <source>
        <dbReference type="Proteomes" id="UP001557470"/>
    </source>
</evidence>
<accession>A0ABD0WW97</accession>
<dbReference type="InterPro" id="IPR055355">
    <property type="entry name" value="ZP-C"/>
</dbReference>
<dbReference type="InterPro" id="IPR001507">
    <property type="entry name" value="ZP_dom"/>
</dbReference>
<dbReference type="Proteomes" id="UP001557470">
    <property type="component" value="Unassembled WGS sequence"/>
</dbReference>
<proteinExistence type="predicted"/>
<keyword evidence="4" id="KW-0812">Transmembrane</keyword>
<dbReference type="PROSITE" id="PS50026">
    <property type="entry name" value="EGF_3"/>
    <property type="match status" value="1"/>
</dbReference>
<dbReference type="PROSITE" id="PS51034">
    <property type="entry name" value="ZP_2"/>
    <property type="match status" value="1"/>
</dbReference>
<protein>
    <recommendedName>
        <fullName evidence="10">Uromodulin-like</fullName>
    </recommendedName>
</protein>
<keyword evidence="4" id="KW-1133">Transmembrane helix</keyword>
<evidence type="ECO:0000256" key="2">
    <source>
        <dbReference type="ARBA" id="ARBA00023157"/>
    </source>
</evidence>
<dbReference type="InterPro" id="IPR042235">
    <property type="entry name" value="ZP-C_dom"/>
</dbReference>
<evidence type="ECO:0000259" key="6">
    <source>
        <dbReference type="PROSITE" id="PS50026"/>
    </source>
</evidence>
<sequence length="395" mass="44827">MALKFNLKMFLIFVLIFCCACDGVLGICNVTHCTDTSKCLKSPYKSSCQCTVGYFGDLCDKDATINVTCGKDHITIMVIEDYFQYYNVPVELLHLKNQTCHAHREVISGIAYYAVRISKDQYINCGGKPLEKTPTTIAYTLTLLSAPQIQGNITRDRRIKIEYTCIYPYKHTVSLHYPVNYFSRETVIHVSKVKAKVVISLYKDELYRHVFGDAPVIHLQDNVHVEVTIEEPRELFDLRVDECWATESPEPDKMEGNVHTLLLRGCVNDETVVFHNEPMGVNGNGSTTRYSFKMFRFIDASLDLYLHCKVHLCTPEERCIPECKSKTKREAALGDSSEGLVSYGPIKIEMPDQPKYNLLMMMVPVAVIWVLGFFLLALVTIAKAGNKRMSRPAKC</sequence>
<dbReference type="Pfam" id="PF00100">
    <property type="entry name" value="Zona_pellucida"/>
    <property type="match status" value="1"/>
</dbReference>
<dbReference type="EMBL" id="JAGEUA010000008">
    <property type="protein sequence ID" value="KAL0968547.1"/>
    <property type="molecule type" value="Genomic_DNA"/>
</dbReference>
<evidence type="ECO:0000256" key="1">
    <source>
        <dbReference type="ARBA" id="ARBA00022729"/>
    </source>
</evidence>
<comment type="caution">
    <text evidence="3">Lacks conserved residue(s) required for the propagation of feature annotation.</text>
</comment>
<keyword evidence="4" id="KW-0472">Membrane</keyword>
<dbReference type="AlphaFoldDB" id="A0ABD0WW97"/>
<evidence type="ECO:0000313" key="8">
    <source>
        <dbReference type="EMBL" id="KAL0968547.1"/>
    </source>
</evidence>
<reference evidence="8 9" key="1">
    <citation type="submission" date="2024-06" db="EMBL/GenBank/DDBJ databases">
        <authorList>
            <person name="Pan Q."/>
            <person name="Wen M."/>
            <person name="Jouanno E."/>
            <person name="Zahm M."/>
            <person name="Klopp C."/>
            <person name="Cabau C."/>
            <person name="Louis A."/>
            <person name="Berthelot C."/>
            <person name="Parey E."/>
            <person name="Roest Crollius H."/>
            <person name="Montfort J."/>
            <person name="Robinson-Rechavi M."/>
            <person name="Bouchez O."/>
            <person name="Lampietro C."/>
            <person name="Lopez Roques C."/>
            <person name="Donnadieu C."/>
            <person name="Postlethwait J."/>
            <person name="Bobe J."/>
            <person name="Verreycken H."/>
            <person name="Guiguen Y."/>
        </authorList>
    </citation>
    <scope>NUCLEOTIDE SEQUENCE [LARGE SCALE GENOMIC DNA]</scope>
    <source>
        <strain evidence="8">Up_M1</strain>
        <tissue evidence="8">Testis</tissue>
    </source>
</reference>
<dbReference type="PROSITE" id="PS01186">
    <property type="entry name" value="EGF_2"/>
    <property type="match status" value="1"/>
</dbReference>
<evidence type="ECO:0008006" key="10">
    <source>
        <dbReference type="Google" id="ProtNLM"/>
    </source>
</evidence>
<feature type="signal peptide" evidence="5">
    <location>
        <begin position="1"/>
        <end position="26"/>
    </location>
</feature>
<dbReference type="PROSITE" id="PS00022">
    <property type="entry name" value="EGF_1"/>
    <property type="match status" value="1"/>
</dbReference>
<evidence type="ECO:0000256" key="3">
    <source>
        <dbReference type="PROSITE-ProRule" id="PRU00076"/>
    </source>
</evidence>
<feature type="disulfide bond" evidence="3">
    <location>
        <begin position="50"/>
        <end position="59"/>
    </location>
</feature>
<feature type="transmembrane region" description="Helical" evidence="4">
    <location>
        <begin position="358"/>
        <end position="381"/>
    </location>
</feature>
<dbReference type="Gene3D" id="2.60.40.3210">
    <property type="entry name" value="Zona pellucida, ZP-N domain"/>
    <property type="match status" value="1"/>
</dbReference>
<dbReference type="PANTHER" id="PTHR14002:SF53">
    <property type="entry name" value="UROMODULIN"/>
    <property type="match status" value="1"/>
</dbReference>
<keyword evidence="9" id="KW-1185">Reference proteome</keyword>
<dbReference type="Gene3D" id="2.60.40.4100">
    <property type="entry name" value="Zona pellucida, ZP-C domain"/>
    <property type="match status" value="1"/>
</dbReference>
<keyword evidence="2 3" id="KW-1015">Disulfide bond</keyword>
<evidence type="ECO:0000259" key="7">
    <source>
        <dbReference type="PROSITE" id="PS51034"/>
    </source>
</evidence>
<feature type="domain" description="ZP" evidence="7">
    <location>
        <begin position="68"/>
        <end position="330"/>
    </location>
</feature>
<feature type="domain" description="EGF-like" evidence="6">
    <location>
        <begin position="24"/>
        <end position="60"/>
    </location>
</feature>
<keyword evidence="1 5" id="KW-0732">Signal</keyword>
<feature type="chain" id="PRO_5044837850" description="Uromodulin-like" evidence="5">
    <location>
        <begin position="27"/>
        <end position="395"/>
    </location>
</feature>
<gene>
    <name evidence="8" type="ORF">UPYG_G00268260</name>
</gene>
<dbReference type="PANTHER" id="PTHR14002">
    <property type="entry name" value="ENDOGLIN/TGF-BETA RECEPTOR TYPE III"/>
    <property type="match status" value="1"/>
</dbReference>
<comment type="caution">
    <text evidence="8">The sequence shown here is derived from an EMBL/GenBank/DDBJ whole genome shotgun (WGS) entry which is preliminary data.</text>
</comment>
<keyword evidence="3" id="KW-0245">EGF-like domain</keyword>